<feature type="region of interest" description="Disordered" evidence="3">
    <location>
        <begin position="25"/>
        <end position="51"/>
    </location>
</feature>
<reference evidence="5" key="1">
    <citation type="journal article" date="2021" name="Nat. Commun.">
        <title>Genomic analyses provide insights into spinach domestication and the genetic basis of agronomic traits.</title>
        <authorList>
            <person name="Cai X."/>
            <person name="Sun X."/>
            <person name="Xu C."/>
            <person name="Sun H."/>
            <person name="Wang X."/>
            <person name="Ge C."/>
            <person name="Zhang Z."/>
            <person name="Wang Q."/>
            <person name="Fei Z."/>
            <person name="Jiao C."/>
            <person name="Wang Q."/>
        </authorList>
    </citation>
    <scope>NUCLEOTIDE SEQUENCE [LARGE SCALE GENOMIC DNA]</scope>
    <source>
        <strain evidence="5">cv. Varoflay</strain>
    </source>
</reference>
<organism evidence="5 6">
    <name type="scientific">Spinacia oleracea</name>
    <name type="common">Spinach</name>
    <dbReference type="NCBI Taxonomy" id="3562"/>
    <lineage>
        <taxon>Eukaryota</taxon>
        <taxon>Viridiplantae</taxon>
        <taxon>Streptophyta</taxon>
        <taxon>Embryophyta</taxon>
        <taxon>Tracheophyta</taxon>
        <taxon>Spermatophyta</taxon>
        <taxon>Magnoliopsida</taxon>
        <taxon>eudicotyledons</taxon>
        <taxon>Gunneridae</taxon>
        <taxon>Pentapetalae</taxon>
        <taxon>Caryophyllales</taxon>
        <taxon>Chenopodiaceae</taxon>
        <taxon>Chenopodioideae</taxon>
        <taxon>Anserineae</taxon>
        <taxon>Spinacia</taxon>
    </lineage>
</organism>
<dbReference type="InterPro" id="IPR003958">
    <property type="entry name" value="CBFA_NFYB_domain"/>
</dbReference>
<dbReference type="RefSeq" id="XP_056695955.1">
    <property type="nucleotide sequence ID" value="XM_056839977.1"/>
</dbReference>
<gene>
    <name evidence="6" type="primary">LOC110800071</name>
</gene>
<protein>
    <submittedName>
        <fullName evidence="6">Nuclear transcription factor Y subunit C-2-like</fullName>
    </submittedName>
</protein>
<feature type="compositionally biased region" description="Low complexity" evidence="3">
    <location>
        <begin position="26"/>
        <end position="37"/>
    </location>
</feature>
<reference evidence="6" key="2">
    <citation type="submission" date="2025-08" db="UniProtKB">
        <authorList>
            <consortium name="RefSeq"/>
        </authorList>
    </citation>
    <scope>IDENTIFICATION</scope>
    <source>
        <tissue evidence="6">Leaf</tissue>
    </source>
</reference>
<keyword evidence="5" id="KW-1185">Reference proteome</keyword>
<dbReference type="GeneID" id="110800071"/>
<dbReference type="PANTHER" id="PTHR10252">
    <property type="entry name" value="HISTONE-LIKE TRANSCRIPTION FACTOR CCAAT-RELATED"/>
    <property type="match status" value="1"/>
</dbReference>
<evidence type="ECO:0000256" key="2">
    <source>
        <dbReference type="ARBA" id="ARBA00023242"/>
    </source>
</evidence>
<sequence>MDSHWSLNHSDNKFSFVDTTTRYINQQQQQQQQQQQKQKPHIDSASGGAGGSSPLLQQQLRGFWQSQIQESKQDVDFRNHNLPLARIKKIMKSDDNVRMISADAPVLLSRACQMFIQDLSLRAWNSTQEGKRKTLQKTDISAALSTTDLFDFLVDILPREKPLISATMLPPVNSASSSLGVICDHQLSQHQGYSVGEGTGLTMGLQMHQLVQDQDDQLDGGCNNSSNYIHRGWPNYLSHHSAWPPP</sequence>
<dbReference type="Gene3D" id="1.10.20.10">
    <property type="entry name" value="Histone, subunit A"/>
    <property type="match status" value="1"/>
</dbReference>
<name>A0ABM3RK22_SPIOL</name>
<dbReference type="Pfam" id="PF00808">
    <property type="entry name" value="CBFD_NFYB_HMF"/>
    <property type="match status" value="1"/>
</dbReference>
<evidence type="ECO:0000256" key="3">
    <source>
        <dbReference type="SAM" id="MobiDB-lite"/>
    </source>
</evidence>
<dbReference type="InterPro" id="IPR009072">
    <property type="entry name" value="Histone-fold"/>
</dbReference>
<feature type="domain" description="Transcription factor CBF/NF-Y/archaeal histone" evidence="4">
    <location>
        <begin position="81"/>
        <end position="144"/>
    </location>
</feature>
<proteinExistence type="predicted"/>
<evidence type="ECO:0000313" key="5">
    <source>
        <dbReference type="Proteomes" id="UP000813463"/>
    </source>
</evidence>
<dbReference type="CDD" id="cd22908">
    <property type="entry name" value="HFD_NFYC-like"/>
    <property type="match status" value="1"/>
</dbReference>
<evidence type="ECO:0000313" key="6">
    <source>
        <dbReference type="RefSeq" id="XP_056695955.1"/>
    </source>
</evidence>
<dbReference type="Proteomes" id="UP000813463">
    <property type="component" value="Chromosome 3"/>
</dbReference>
<keyword evidence="2" id="KW-0539">Nucleus</keyword>
<dbReference type="InterPro" id="IPR050568">
    <property type="entry name" value="Transcr_DNA_Rep_Reg"/>
</dbReference>
<dbReference type="SUPFAM" id="SSF47113">
    <property type="entry name" value="Histone-fold"/>
    <property type="match status" value="1"/>
</dbReference>
<dbReference type="PANTHER" id="PTHR10252:SF146">
    <property type="entry name" value="NUCLEAR TRANSCRIPTION FACTOR Y SUBUNIT C-2-LIKE"/>
    <property type="match status" value="1"/>
</dbReference>
<comment type="subcellular location">
    <subcellularLocation>
        <location evidence="1">Nucleus</location>
    </subcellularLocation>
</comment>
<evidence type="ECO:0000259" key="4">
    <source>
        <dbReference type="Pfam" id="PF00808"/>
    </source>
</evidence>
<accession>A0ABM3RK22</accession>
<evidence type="ECO:0000256" key="1">
    <source>
        <dbReference type="ARBA" id="ARBA00004123"/>
    </source>
</evidence>